<feature type="chain" id="PRO_5035025223" description="Outer-membrane lipoprotein carrier protein" evidence="10">
    <location>
        <begin position="37"/>
        <end position="220"/>
    </location>
</feature>
<reference evidence="11" key="2">
    <citation type="submission" date="2020-09" db="EMBL/GenBank/DDBJ databases">
        <authorList>
            <person name="Sun Q."/>
            <person name="Kim S."/>
        </authorList>
    </citation>
    <scope>NUCLEOTIDE SEQUENCE</scope>
    <source>
        <strain evidence="11">KCTC 32337</strain>
    </source>
</reference>
<organism evidence="11 13">
    <name type="scientific">Paraglaciecola chathamensis</name>
    <dbReference type="NCBI Taxonomy" id="368405"/>
    <lineage>
        <taxon>Bacteria</taxon>
        <taxon>Pseudomonadati</taxon>
        <taxon>Pseudomonadota</taxon>
        <taxon>Gammaproteobacteria</taxon>
        <taxon>Alteromonadales</taxon>
        <taxon>Alteromonadaceae</taxon>
        <taxon>Paraglaciecola</taxon>
    </lineage>
</organism>
<dbReference type="Gene3D" id="2.50.20.10">
    <property type="entry name" value="Lipoprotein localisation LolA/LolB/LppX"/>
    <property type="match status" value="1"/>
</dbReference>
<protein>
    <recommendedName>
        <fullName evidence="4 10">Outer-membrane lipoprotein carrier protein</fullName>
    </recommendedName>
</protein>
<dbReference type="CDD" id="cd16325">
    <property type="entry name" value="LolA"/>
    <property type="match status" value="1"/>
</dbReference>
<dbReference type="Pfam" id="PF03548">
    <property type="entry name" value="LolA"/>
    <property type="match status" value="1"/>
</dbReference>
<dbReference type="InterPro" id="IPR018323">
    <property type="entry name" value="OM_lipoprot_carrier_LolA_Pbac"/>
</dbReference>
<comment type="subunit">
    <text evidence="3 10">Monomer.</text>
</comment>
<reference evidence="12 14" key="3">
    <citation type="submission" date="2020-12" db="EMBL/GenBank/DDBJ databases">
        <title>Draft genome sequences of nine environmental bacterial isolates colonizing plastic.</title>
        <authorList>
            <person name="Borre I."/>
            <person name="Sonnenschein E.C."/>
        </authorList>
    </citation>
    <scope>NUCLEOTIDE SEQUENCE [LARGE SCALE GENOMIC DNA]</scope>
    <source>
        <strain evidence="12 14">IB30</strain>
    </source>
</reference>
<evidence type="ECO:0000313" key="11">
    <source>
        <dbReference type="EMBL" id="GGZ67345.1"/>
    </source>
</evidence>
<accession>A0A8H9IAP6</accession>
<dbReference type="EMBL" id="JAEILT010000040">
    <property type="protein sequence ID" value="MBJ2138568.1"/>
    <property type="molecule type" value="Genomic_DNA"/>
</dbReference>
<dbReference type="InterPro" id="IPR029046">
    <property type="entry name" value="LolA/LolB/LppX"/>
</dbReference>
<keyword evidence="8 10" id="KW-0653">Protein transport</keyword>
<evidence type="ECO:0000256" key="2">
    <source>
        <dbReference type="ARBA" id="ARBA00007615"/>
    </source>
</evidence>
<keyword evidence="5 10" id="KW-0813">Transport</keyword>
<dbReference type="PANTHER" id="PTHR35869:SF1">
    <property type="entry name" value="OUTER-MEMBRANE LIPOPROTEIN CARRIER PROTEIN"/>
    <property type="match status" value="1"/>
</dbReference>
<dbReference type="InterPro" id="IPR004564">
    <property type="entry name" value="OM_lipoprot_carrier_LolA-like"/>
</dbReference>
<keyword evidence="11" id="KW-0449">Lipoprotein</keyword>
<comment type="subcellular location">
    <subcellularLocation>
        <location evidence="1 10">Periplasm</location>
    </subcellularLocation>
</comment>
<dbReference type="GO" id="GO:0030288">
    <property type="term" value="C:outer membrane-bounded periplasmic space"/>
    <property type="evidence" value="ECO:0007669"/>
    <property type="project" value="TreeGrafter"/>
</dbReference>
<proteinExistence type="inferred from homology"/>
<dbReference type="NCBIfam" id="TIGR00547">
    <property type="entry name" value="lolA"/>
    <property type="match status" value="1"/>
</dbReference>
<evidence type="ECO:0000256" key="4">
    <source>
        <dbReference type="ARBA" id="ARBA00014035"/>
    </source>
</evidence>
<reference evidence="11" key="1">
    <citation type="journal article" date="2014" name="Int. J. Syst. Evol. Microbiol.">
        <title>Complete genome sequence of Corynebacterium casei LMG S-19264T (=DSM 44701T), isolated from a smear-ripened cheese.</title>
        <authorList>
            <consortium name="US DOE Joint Genome Institute (JGI-PGF)"/>
            <person name="Walter F."/>
            <person name="Albersmeier A."/>
            <person name="Kalinowski J."/>
            <person name="Ruckert C."/>
        </authorList>
    </citation>
    <scope>NUCLEOTIDE SEQUENCE</scope>
    <source>
        <strain evidence="11">KCTC 32337</strain>
    </source>
</reference>
<gene>
    <name evidence="10 11" type="primary">lolA</name>
    <name evidence="11" type="ORF">GCM10011274_27360</name>
    <name evidence="12" type="ORF">JEU11_19125</name>
</gene>
<evidence type="ECO:0000256" key="8">
    <source>
        <dbReference type="ARBA" id="ARBA00022927"/>
    </source>
</evidence>
<evidence type="ECO:0000256" key="6">
    <source>
        <dbReference type="ARBA" id="ARBA00022729"/>
    </source>
</evidence>
<evidence type="ECO:0000313" key="13">
    <source>
        <dbReference type="Proteomes" id="UP000622604"/>
    </source>
</evidence>
<evidence type="ECO:0000256" key="10">
    <source>
        <dbReference type="HAMAP-Rule" id="MF_00240"/>
    </source>
</evidence>
<keyword evidence="7 10" id="KW-0574">Periplasm</keyword>
<dbReference type="EMBL" id="BMZC01000007">
    <property type="protein sequence ID" value="GGZ67345.1"/>
    <property type="molecule type" value="Genomic_DNA"/>
</dbReference>
<evidence type="ECO:0000313" key="12">
    <source>
        <dbReference type="EMBL" id="MBJ2138568.1"/>
    </source>
</evidence>
<dbReference type="SUPFAM" id="SSF89392">
    <property type="entry name" value="Prokaryotic lipoproteins and lipoprotein localization factors"/>
    <property type="match status" value="1"/>
</dbReference>
<evidence type="ECO:0000256" key="3">
    <source>
        <dbReference type="ARBA" id="ARBA00011245"/>
    </source>
</evidence>
<dbReference type="Proteomes" id="UP000622604">
    <property type="component" value="Unassembled WGS sequence"/>
</dbReference>
<dbReference type="GO" id="GO:0042953">
    <property type="term" value="P:lipoprotein transport"/>
    <property type="evidence" value="ECO:0007669"/>
    <property type="project" value="InterPro"/>
</dbReference>
<evidence type="ECO:0000256" key="1">
    <source>
        <dbReference type="ARBA" id="ARBA00004418"/>
    </source>
</evidence>
<keyword evidence="6 10" id="KW-0732">Signal</keyword>
<comment type="function">
    <text evidence="10">Participates in the translocation of lipoproteins from the inner membrane to the outer membrane. Only forms a complex with a lipoprotein if the residue after the N-terminal Cys is not an aspartate (The Asp acts as a targeting signal to indicate that the lipoprotein should stay in the inner membrane).</text>
</comment>
<feature type="signal peptide" evidence="10">
    <location>
        <begin position="1"/>
        <end position="36"/>
    </location>
</feature>
<dbReference type="AlphaFoldDB" id="A0A8H9IAP6"/>
<dbReference type="HAMAP" id="MF_00240">
    <property type="entry name" value="LolA"/>
    <property type="match status" value="1"/>
</dbReference>
<sequence precursor="true">MIGIQQRMKKMKYSSALGKVSAILCLAMGLAFSAYAQQSDEDKLKTRLETLNYFSADFTQKVTDANHEVLQEATGVIKLKQPNKLYWELDPPNENILIADGTTLWNVDPFVEQVTAINQSQAVANNPLILLTQPNSDAWGDFTVTHTNDTFRIDAKSPDSAVHSLVLVFDGEQLSSMSMQDSQQQISDLYFDNIQQNKALSDEVFTFTLPEGYDLDDQRN</sequence>
<evidence type="ECO:0000256" key="5">
    <source>
        <dbReference type="ARBA" id="ARBA00022448"/>
    </source>
</evidence>
<evidence type="ECO:0000313" key="14">
    <source>
        <dbReference type="Proteomes" id="UP000649232"/>
    </source>
</evidence>
<name>A0A8H9IAP6_9ALTE</name>
<dbReference type="GO" id="GO:0044874">
    <property type="term" value="P:lipoprotein localization to outer membrane"/>
    <property type="evidence" value="ECO:0007669"/>
    <property type="project" value="UniProtKB-UniRule"/>
</dbReference>
<comment type="similarity">
    <text evidence="2 10">Belongs to the LolA family.</text>
</comment>
<keyword evidence="9 10" id="KW-0143">Chaperone</keyword>
<evidence type="ECO:0000256" key="9">
    <source>
        <dbReference type="ARBA" id="ARBA00023186"/>
    </source>
</evidence>
<dbReference type="Proteomes" id="UP000649232">
    <property type="component" value="Unassembled WGS sequence"/>
</dbReference>
<dbReference type="PANTHER" id="PTHR35869">
    <property type="entry name" value="OUTER-MEMBRANE LIPOPROTEIN CARRIER PROTEIN"/>
    <property type="match status" value="1"/>
</dbReference>
<comment type="caution">
    <text evidence="11">The sequence shown here is derived from an EMBL/GenBank/DDBJ whole genome shotgun (WGS) entry which is preliminary data.</text>
</comment>
<evidence type="ECO:0000256" key="7">
    <source>
        <dbReference type="ARBA" id="ARBA00022764"/>
    </source>
</evidence>